<organism evidence="3">
    <name type="scientific">Anopheles darlingi</name>
    <name type="common">Mosquito</name>
    <dbReference type="NCBI Taxonomy" id="43151"/>
    <lineage>
        <taxon>Eukaryota</taxon>
        <taxon>Metazoa</taxon>
        <taxon>Ecdysozoa</taxon>
        <taxon>Arthropoda</taxon>
        <taxon>Hexapoda</taxon>
        <taxon>Insecta</taxon>
        <taxon>Pterygota</taxon>
        <taxon>Neoptera</taxon>
        <taxon>Endopterygota</taxon>
        <taxon>Diptera</taxon>
        <taxon>Nematocera</taxon>
        <taxon>Culicoidea</taxon>
        <taxon>Culicidae</taxon>
        <taxon>Anophelinae</taxon>
        <taxon>Anopheles</taxon>
    </lineage>
</organism>
<feature type="transmembrane region" description="Helical" evidence="1">
    <location>
        <begin position="52"/>
        <end position="74"/>
    </location>
</feature>
<keyword evidence="2" id="KW-0732">Signal</keyword>
<protein>
    <recommendedName>
        <fullName evidence="4">Secreted protein</fullName>
    </recommendedName>
</protein>
<keyword evidence="1" id="KW-1133">Transmembrane helix</keyword>
<evidence type="ECO:0000313" key="3">
    <source>
        <dbReference type="EMBL" id="MBW73387.1"/>
    </source>
</evidence>
<keyword evidence="1" id="KW-0812">Transmembrane</keyword>
<accession>A0A2M4D763</accession>
<evidence type="ECO:0008006" key="4">
    <source>
        <dbReference type="Google" id="ProtNLM"/>
    </source>
</evidence>
<keyword evidence="1" id="KW-0472">Membrane</keyword>
<dbReference type="AlphaFoldDB" id="A0A2M4D763"/>
<feature type="chain" id="PRO_5014785782" description="Secreted protein" evidence="2">
    <location>
        <begin position="25"/>
        <end position="75"/>
    </location>
</feature>
<name>A0A2M4D763_ANODA</name>
<feature type="signal peptide" evidence="2">
    <location>
        <begin position="1"/>
        <end position="24"/>
    </location>
</feature>
<proteinExistence type="predicted"/>
<dbReference type="EMBL" id="GGFL01009209">
    <property type="protein sequence ID" value="MBW73387.1"/>
    <property type="molecule type" value="Transcribed_RNA"/>
</dbReference>
<evidence type="ECO:0000256" key="2">
    <source>
        <dbReference type="SAM" id="SignalP"/>
    </source>
</evidence>
<sequence>MLMMMMMMMMRMRMMWMMIRHSMSQSACCVLRVSCGHILSLISLSFSVPPSMMLMMTATATACLIVFFVCAQIIR</sequence>
<evidence type="ECO:0000256" key="1">
    <source>
        <dbReference type="SAM" id="Phobius"/>
    </source>
</evidence>
<reference evidence="3" key="1">
    <citation type="submission" date="2018-01" db="EMBL/GenBank/DDBJ databases">
        <title>An insight into the sialome of Amazonian anophelines.</title>
        <authorList>
            <person name="Ribeiro J.M."/>
            <person name="Scarpassa V."/>
            <person name="Calvo E."/>
        </authorList>
    </citation>
    <scope>NUCLEOTIDE SEQUENCE</scope>
</reference>